<reference evidence="4" key="2">
    <citation type="submission" date="2015-01" db="EMBL/GenBank/DDBJ databases">
        <title>Evolutionary Origins and Diversification of the Mycorrhizal Mutualists.</title>
        <authorList>
            <consortium name="DOE Joint Genome Institute"/>
            <consortium name="Mycorrhizal Genomics Consortium"/>
            <person name="Kohler A."/>
            <person name="Kuo A."/>
            <person name="Nagy L.G."/>
            <person name="Floudas D."/>
            <person name="Copeland A."/>
            <person name="Barry K.W."/>
            <person name="Cichocki N."/>
            <person name="Veneault-Fourrey C."/>
            <person name="LaButti K."/>
            <person name="Lindquist E.A."/>
            <person name="Lipzen A."/>
            <person name="Lundell T."/>
            <person name="Morin E."/>
            <person name="Murat C."/>
            <person name="Riley R."/>
            <person name="Ohm R."/>
            <person name="Sun H."/>
            <person name="Tunlid A."/>
            <person name="Henrissat B."/>
            <person name="Grigoriev I.V."/>
            <person name="Hibbett D.S."/>
            <person name="Martin F."/>
        </authorList>
    </citation>
    <scope>NUCLEOTIDE SEQUENCE [LARGE SCALE GENOMIC DNA]</scope>
    <source>
        <strain evidence="4">MAFF 305830</strain>
    </source>
</reference>
<gene>
    <name evidence="3" type="ORF">M408DRAFT_318084</name>
</gene>
<dbReference type="EMBL" id="KN824281">
    <property type="protein sequence ID" value="KIM31792.1"/>
    <property type="molecule type" value="Genomic_DNA"/>
</dbReference>
<comment type="similarity">
    <text evidence="2">Belongs to the NAD(P)-dependent epimerase/dehydratase family. Dihydroflavonol-4-reductase subfamily.</text>
</comment>
<keyword evidence="4" id="KW-1185">Reference proteome</keyword>
<dbReference type="InterPro" id="IPR050425">
    <property type="entry name" value="NAD(P)_dehydrat-like"/>
</dbReference>
<accession>A0A0C2XS81</accession>
<sequence length="269" mass="29055">MSSVTPPANILLTGYDPDADPQELIGPAVQGTIGILQDAAKVASVKRVVVTSSVVTFLEPKEGKYVYSEADWFDTAPKIIMQQGRSAPGALKYIASKVLAEHAAWDWVEANKPSFEFVTILPPWTWGKSVIADPAHIRPESSNYRLLWAASKARDGTVDLVETTDFTDVLDIAEGHVKALTTPGISGQRFALIGGSVTWQDTLDYLATNPVQGLAVPLGQPGSGKSFFDVSEKTISGEKAMKQLGMTYRSPKDTIHDALTQALELGWKP</sequence>
<dbReference type="OrthoDB" id="2735536at2759"/>
<reference evidence="3 4" key="1">
    <citation type="submission" date="2014-04" db="EMBL/GenBank/DDBJ databases">
        <authorList>
            <consortium name="DOE Joint Genome Institute"/>
            <person name="Kuo A."/>
            <person name="Zuccaro A."/>
            <person name="Kohler A."/>
            <person name="Nagy L.G."/>
            <person name="Floudas D."/>
            <person name="Copeland A."/>
            <person name="Barry K.W."/>
            <person name="Cichocki N."/>
            <person name="Veneault-Fourrey C."/>
            <person name="LaButti K."/>
            <person name="Lindquist E.A."/>
            <person name="Lipzen A."/>
            <person name="Lundell T."/>
            <person name="Morin E."/>
            <person name="Murat C."/>
            <person name="Sun H."/>
            <person name="Tunlid A."/>
            <person name="Henrissat B."/>
            <person name="Grigoriev I.V."/>
            <person name="Hibbett D.S."/>
            <person name="Martin F."/>
            <person name="Nordberg H.P."/>
            <person name="Cantor M.N."/>
            <person name="Hua S.X."/>
        </authorList>
    </citation>
    <scope>NUCLEOTIDE SEQUENCE [LARGE SCALE GENOMIC DNA]</scope>
    <source>
        <strain evidence="3 4">MAFF 305830</strain>
    </source>
</reference>
<protein>
    <recommendedName>
        <fullName evidence="5">NAD-dependent epimerase/dehydratase domain-containing protein</fullName>
    </recommendedName>
</protein>
<dbReference type="InterPro" id="IPR036291">
    <property type="entry name" value="NAD(P)-bd_dom_sf"/>
</dbReference>
<dbReference type="SUPFAM" id="SSF51735">
    <property type="entry name" value="NAD(P)-binding Rossmann-fold domains"/>
    <property type="match status" value="1"/>
</dbReference>
<evidence type="ECO:0000313" key="3">
    <source>
        <dbReference type="EMBL" id="KIM31792.1"/>
    </source>
</evidence>
<dbReference type="HOGENOM" id="CLU_007383_9_2_1"/>
<evidence type="ECO:0000256" key="1">
    <source>
        <dbReference type="ARBA" id="ARBA00023002"/>
    </source>
</evidence>
<name>A0A0C2XS81_SERVB</name>
<proteinExistence type="inferred from homology"/>
<dbReference type="Gene3D" id="3.40.50.720">
    <property type="entry name" value="NAD(P)-binding Rossmann-like Domain"/>
    <property type="match status" value="1"/>
</dbReference>
<keyword evidence="1" id="KW-0560">Oxidoreductase</keyword>
<evidence type="ECO:0000313" key="4">
    <source>
        <dbReference type="Proteomes" id="UP000054097"/>
    </source>
</evidence>
<dbReference type="STRING" id="933852.A0A0C2XS81"/>
<evidence type="ECO:0008006" key="5">
    <source>
        <dbReference type="Google" id="ProtNLM"/>
    </source>
</evidence>
<dbReference type="PANTHER" id="PTHR10366">
    <property type="entry name" value="NAD DEPENDENT EPIMERASE/DEHYDRATASE"/>
    <property type="match status" value="1"/>
</dbReference>
<dbReference type="PANTHER" id="PTHR10366:SF564">
    <property type="entry name" value="STEROL-4-ALPHA-CARBOXYLATE 3-DEHYDROGENASE, DECARBOXYLATING"/>
    <property type="match status" value="1"/>
</dbReference>
<organism evidence="3 4">
    <name type="scientific">Serendipita vermifera MAFF 305830</name>
    <dbReference type="NCBI Taxonomy" id="933852"/>
    <lineage>
        <taxon>Eukaryota</taxon>
        <taxon>Fungi</taxon>
        <taxon>Dikarya</taxon>
        <taxon>Basidiomycota</taxon>
        <taxon>Agaricomycotina</taxon>
        <taxon>Agaricomycetes</taxon>
        <taxon>Sebacinales</taxon>
        <taxon>Serendipitaceae</taxon>
        <taxon>Serendipita</taxon>
    </lineage>
</organism>
<evidence type="ECO:0000256" key="2">
    <source>
        <dbReference type="ARBA" id="ARBA00023445"/>
    </source>
</evidence>
<dbReference type="GO" id="GO:0016616">
    <property type="term" value="F:oxidoreductase activity, acting on the CH-OH group of donors, NAD or NADP as acceptor"/>
    <property type="evidence" value="ECO:0007669"/>
    <property type="project" value="TreeGrafter"/>
</dbReference>
<dbReference type="AlphaFoldDB" id="A0A0C2XS81"/>
<dbReference type="Proteomes" id="UP000054097">
    <property type="component" value="Unassembled WGS sequence"/>
</dbReference>